<evidence type="ECO:0000313" key="2">
    <source>
        <dbReference type="EMBL" id="RFA96214.1"/>
    </source>
</evidence>
<feature type="region of interest" description="Disordered" evidence="1">
    <location>
        <begin position="76"/>
        <end position="110"/>
    </location>
</feature>
<protein>
    <submittedName>
        <fullName evidence="2">Uncharacterized protein</fullName>
    </submittedName>
</protein>
<reference evidence="2 3" key="1">
    <citation type="submission" date="2017-07" db="EMBL/GenBank/DDBJ databases">
        <title>Draft genome sequence of aerobic hyperthermophilic archaea, Pyrobaculum aerophilum YKB31 and YKB32.</title>
        <authorList>
            <person name="Mochizuki T."/>
            <person name="Berliner A.J."/>
            <person name="Yoshida-Takashima Y."/>
            <person name="Takaki Y."/>
            <person name="Nunoura T."/>
            <person name="Takai K."/>
        </authorList>
    </citation>
    <scope>NUCLEOTIDE SEQUENCE [LARGE SCALE GENOMIC DNA]</scope>
    <source>
        <strain evidence="2 3">YKB32</strain>
    </source>
</reference>
<dbReference type="RefSeq" id="WP_116430598.1">
    <property type="nucleotide sequence ID" value="NZ_NMUF01000040.1"/>
</dbReference>
<dbReference type="EMBL" id="NMUF01000040">
    <property type="protein sequence ID" value="RFA96214.1"/>
    <property type="molecule type" value="Genomic_DNA"/>
</dbReference>
<evidence type="ECO:0000256" key="1">
    <source>
        <dbReference type="SAM" id="MobiDB-lite"/>
    </source>
</evidence>
<comment type="caution">
    <text evidence="2">The sequence shown here is derived from an EMBL/GenBank/DDBJ whole genome shotgun (WGS) entry which is preliminary data.</text>
</comment>
<dbReference type="Proteomes" id="UP000256877">
    <property type="component" value="Unassembled WGS sequence"/>
</dbReference>
<organism evidence="2 3">
    <name type="scientific">Pyrobaculum aerophilum</name>
    <dbReference type="NCBI Taxonomy" id="13773"/>
    <lineage>
        <taxon>Archaea</taxon>
        <taxon>Thermoproteota</taxon>
        <taxon>Thermoprotei</taxon>
        <taxon>Thermoproteales</taxon>
        <taxon>Thermoproteaceae</taxon>
        <taxon>Pyrobaculum</taxon>
    </lineage>
</organism>
<name>A0A371QZN9_9CREN</name>
<accession>A0A371QZN9</accession>
<dbReference type="AlphaFoldDB" id="A0A371QZN9"/>
<feature type="compositionally biased region" description="Low complexity" evidence="1">
    <location>
        <begin position="95"/>
        <end position="110"/>
    </location>
</feature>
<evidence type="ECO:0000313" key="3">
    <source>
        <dbReference type="Proteomes" id="UP000256877"/>
    </source>
</evidence>
<gene>
    <name evidence="2" type="ORF">CGL52_11195</name>
</gene>
<proteinExistence type="predicted"/>
<sequence length="110" mass="11986">MAVAKAKAETLAELREALARRGLEPREAEAFLKTATSRVKEDLSRVMEAFGVEISFIKLLKIDEERLAKALGEAGRAAKLAEAPSRRLRRPRPLCPGLKPPGLGRPGRAS</sequence>